<proteinExistence type="predicted"/>
<dbReference type="Proteomes" id="UP001320706">
    <property type="component" value="Unassembled WGS sequence"/>
</dbReference>
<evidence type="ECO:0000313" key="1">
    <source>
        <dbReference type="EMBL" id="KAK8207901.1"/>
    </source>
</evidence>
<name>A0ACC3SCF4_9PEZI</name>
<comment type="caution">
    <text evidence="1">The sequence shown here is derived from an EMBL/GenBank/DDBJ whole genome shotgun (WGS) entry which is preliminary data.</text>
</comment>
<evidence type="ECO:0000313" key="2">
    <source>
        <dbReference type="Proteomes" id="UP001320706"/>
    </source>
</evidence>
<sequence>MAAPQISIDVVTTAETEILNCNRCNRESPSLLEGYDKNFAICAGCCNILAVNMVSLKRQVNLGQLLTDAGNKMKDRHDKLFDNWIALGVRFHRRSISVQDVEPGQMAHFIVAERHFRENLGLDVVRRREASIYTSAERVRFGRYPQDLDKALEDLHTTQKVLDNSERQLKDLERCIRILPSNYDKFLADLEAPGQEPSLEWMTARSWVLNLPYIRTSIDRGYLTRDQAVVMTLDGSAYVGRMLEETEPVETDPATHLFENTWGPRRAAACLCGFKLNSWRS</sequence>
<reference evidence="1" key="1">
    <citation type="submission" date="2024-02" db="EMBL/GenBank/DDBJ databases">
        <title>Metagenome Assembled Genome of Zalaria obscura JY119.</title>
        <authorList>
            <person name="Vighnesh L."/>
            <person name="Jagadeeshwari U."/>
            <person name="Venkata Ramana C."/>
            <person name="Sasikala C."/>
        </authorList>
    </citation>
    <scope>NUCLEOTIDE SEQUENCE</scope>
    <source>
        <strain evidence="1">JY119</strain>
    </source>
</reference>
<protein>
    <submittedName>
        <fullName evidence="1">Uncharacterized protein</fullName>
    </submittedName>
</protein>
<keyword evidence="2" id="KW-1185">Reference proteome</keyword>
<dbReference type="EMBL" id="JAMKPW020000020">
    <property type="protein sequence ID" value="KAK8207901.1"/>
    <property type="molecule type" value="Genomic_DNA"/>
</dbReference>
<accession>A0ACC3SCF4</accession>
<organism evidence="1 2">
    <name type="scientific">Zalaria obscura</name>
    <dbReference type="NCBI Taxonomy" id="2024903"/>
    <lineage>
        <taxon>Eukaryota</taxon>
        <taxon>Fungi</taxon>
        <taxon>Dikarya</taxon>
        <taxon>Ascomycota</taxon>
        <taxon>Pezizomycotina</taxon>
        <taxon>Dothideomycetes</taxon>
        <taxon>Dothideomycetidae</taxon>
        <taxon>Dothideales</taxon>
        <taxon>Zalariaceae</taxon>
        <taxon>Zalaria</taxon>
    </lineage>
</organism>
<gene>
    <name evidence="1" type="ORF">M8818_004154</name>
</gene>